<dbReference type="InterPro" id="IPR001647">
    <property type="entry name" value="HTH_TetR"/>
</dbReference>
<accession>A0ABR9WH03</accession>
<dbReference type="Proteomes" id="UP000634134">
    <property type="component" value="Unassembled WGS sequence"/>
</dbReference>
<organism evidence="6 7">
    <name type="scientific">Dyadobacter subterraneus</name>
    <dbReference type="NCBI Taxonomy" id="2773304"/>
    <lineage>
        <taxon>Bacteria</taxon>
        <taxon>Pseudomonadati</taxon>
        <taxon>Bacteroidota</taxon>
        <taxon>Cytophagia</taxon>
        <taxon>Cytophagales</taxon>
        <taxon>Spirosomataceae</taxon>
        <taxon>Dyadobacter</taxon>
    </lineage>
</organism>
<dbReference type="PANTHER" id="PTHR47506:SF6">
    <property type="entry name" value="HTH-TYPE TRANSCRIPTIONAL REPRESSOR NEMR"/>
    <property type="match status" value="1"/>
</dbReference>
<dbReference type="PANTHER" id="PTHR47506">
    <property type="entry name" value="TRANSCRIPTIONAL REGULATORY PROTEIN"/>
    <property type="match status" value="1"/>
</dbReference>
<name>A0ABR9WH03_9BACT</name>
<dbReference type="SUPFAM" id="SSF46689">
    <property type="entry name" value="Homeodomain-like"/>
    <property type="match status" value="1"/>
</dbReference>
<sequence>MKKSAVRERILEVASRLFYEQGYNLTGINQIIEEADIARASLYNHFDSKTDLLLAYLKEAEDIWFLEMENYTARSSDPKEKLLALFDFRMERQNKRGFGGCQFIKISAEVSRQDTQVFDAVSHQKNRLKVFITDIVKDLPDNNRLLTHGLLADALFLLLEGAAISGSIYKNQESMTKAKEIADKLI</sequence>
<protein>
    <submittedName>
        <fullName evidence="6">TetR/AcrR family transcriptional regulator</fullName>
    </submittedName>
</protein>
<evidence type="ECO:0000313" key="7">
    <source>
        <dbReference type="Proteomes" id="UP000634134"/>
    </source>
</evidence>
<evidence type="ECO:0000313" key="6">
    <source>
        <dbReference type="EMBL" id="MBE9463444.1"/>
    </source>
</evidence>
<reference evidence="7" key="1">
    <citation type="submission" date="2023-07" db="EMBL/GenBank/DDBJ databases">
        <title>Dyadobacter sp. nov 'subterranea' isolated from contaminted grondwater.</title>
        <authorList>
            <person name="Szabo I."/>
            <person name="Al-Omari J."/>
            <person name="Szerdahelyi S.G."/>
            <person name="Rado J."/>
        </authorList>
    </citation>
    <scope>NUCLEOTIDE SEQUENCE [LARGE SCALE GENOMIC DNA]</scope>
    <source>
        <strain evidence="7">UP-52</strain>
    </source>
</reference>
<dbReference type="PRINTS" id="PR00455">
    <property type="entry name" value="HTHTETR"/>
</dbReference>
<evidence type="ECO:0000256" key="2">
    <source>
        <dbReference type="ARBA" id="ARBA00023125"/>
    </source>
</evidence>
<proteinExistence type="predicted"/>
<dbReference type="RefSeq" id="WP_194121575.1">
    <property type="nucleotide sequence ID" value="NZ_JACYGY010000001.1"/>
</dbReference>
<dbReference type="Pfam" id="PF00440">
    <property type="entry name" value="TetR_N"/>
    <property type="match status" value="1"/>
</dbReference>
<keyword evidence="3" id="KW-0804">Transcription</keyword>
<feature type="DNA-binding region" description="H-T-H motif" evidence="4">
    <location>
        <begin position="27"/>
        <end position="46"/>
    </location>
</feature>
<evidence type="ECO:0000259" key="5">
    <source>
        <dbReference type="PROSITE" id="PS50977"/>
    </source>
</evidence>
<comment type="caution">
    <text evidence="6">The sequence shown here is derived from an EMBL/GenBank/DDBJ whole genome shotgun (WGS) entry which is preliminary data.</text>
</comment>
<evidence type="ECO:0000256" key="1">
    <source>
        <dbReference type="ARBA" id="ARBA00023015"/>
    </source>
</evidence>
<dbReference type="EMBL" id="JACYGY010000001">
    <property type="protein sequence ID" value="MBE9463444.1"/>
    <property type="molecule type" value="Genomic_DNA"/>
</dbReference>
<dbReference type="PROSITE" id="PS50977">
    <property type="entry name" value="HTH_TETR_2"/>
    <property type="match status" value="1"/>
</dbReference>
<gene>
    <name evidence="6" type="ORF">IEE83_16275</name>
</gene>
<dbReference type="InterPro" id="IPR036271">
    <property type="entry name" value="Tet_transcr_reg_TetR-rel_C_sf"/>
</dbReference>
<dbReference type="SUPFAM" id="SSF48498">
    <property type="entry name" value="Tetracyclin repressor-like, C-terminal domain"/>
    <property type="match status" value="1"/>
</dbReference>
<keyword evidence="7" id="KW-1185">Reference proteome</keyword>
<keyword evidence="1" id="KW-0805">Transcription regulation</keyword>
<keyword evidence="2 4" id="KW-0238">DNA-binding</keyword>
<evidence type="ECO:0000256" key="3">
    <source>
        <dbReference type="ARBA" id="ARBA00023163"/>
    </source>
</evidence>
<dbReference type="InterPro" id="IPR009057">
    <property type="entry name" value="Homeodomain-like_sf"/>
</dbReference>
<feature type="domain" description="HTH tetR-type" evidence="5">
    <location>
        <begin position="4"/>
        <end position="64"/>
    </location>
</feature>
<evidence type="ECO:0000256" key="4">
    <source>
        <dbReference type="PROSITE-ProRule" id="PRU00335"/>
    </source>
</evidence>
<dbReference type="Gene3D" id="1.10.357.10">
    <property type="entry name" value="Tetracycline Repressor, domain 2"/>
    <property type="match status" value="1"/>
</dbReference>